<dbReference type="PROSITE" id="PS00973">
    <property type="entry name" value="USP_2"/>
    <property type="match status" value="1"/>
</dbReference>
<accession>A0A8S1T895</accession>
<proteinExistence type="predicted"/>
<dbReference type="PANTHER" id="PTHR24006:SF827">
    <property type="entry name" value="UBIQUITIN CARBOXYL-TERMINAL HYDROLASE 34"/>
    <property type="match status" value="1"/>
</dbReference>
<feature type="region of interest" description="Disordered" evidence="1">
    <location>
        <begin position="2536"/>
        <end position="2560"/>
    </location>
</feature>
<evidence type="ECO:0000313" key="3">
    <source>
        <dbReference type="EMBL" id="CAD8150141.1"/>
    </source>
</evidence>
<reference evidence="3" key="1">
    <citation type="submission" date="2021-01" db="EMBL/GenBank/DDBJ databases">
        <authorList>
            <consortium name="Genoscope - CEA"/>
            <person name="William W."/>
        </authorList>
    </citation>
    <scope>NUCLEOTIDE SEQUENCE</scope>
</reference>
<dbReference type="InterPro" id="IPR018200">
    <property type="entry name" value="USP_CS"/>
</dbReference>
<evidence type="ECO:0000259" key="2">
    <source>
        <dbReference type="PROSITE" id="PS50235"/>
    </source>
</evidence>
<sequence length="2590" mass="306183">MVQINQSDDDNKMKSREMQIITHSTHEQFDPNPHSIHFMNAHEIIYDLNRVLEIEQTGVILNVNDRDHQSDINELQSSIMPRWMPILLELEIEIKAILLNKANIHPDFNTYFNKRVFPIMDCFLNKLFTDQRQLKVQCYFNEILLMIQRLALNIWKQCPTISLAVFKRIFVYPEVRFFDSHFNENLFRQALSSFYVERNMANVQSEHNVVQGKECDHTYQSYYPLQGEILEDFHKNKSSIHLSPLLRIQMHYFYQNGGFALLIDGINNFQMVFIDILDVFNYFSNFVDKQKFINYFSGLKDQLKLFYQKINEEDIKSSSKEQVKRLNETLEKALVPFYTCSETKEIIGQTELNIYLHYFRCHTFEKRIFGLQQICEKITPLNFMDFNVNYEVGQMNDDNIQKDILINFLVKNKIFQELFGEKAHFELIKRSNPIIRFLYRNNQLQTSDIIQILKMGKGKHESWSNFLFKILNDIAEIMSESDMEAVLQEIQEQKVDSNILNFIKCLGRNQNFDKKYFQQKKETKDNILTELEIEQESIQNSTKNSEKLTIKVYNEDQQQSENQYLISRNQDRKLQQQQQQQEIKKRNIQNDDSIDTNYEEGEGIRGRIVEYLLSITNQNSNVDIGQQAFKIALDLICMQFRFLRMKYLNQAFQKLFENDPQTENHIQMISKIVVSQYPIDNYNSQSELIKYLEQKYNFKMSLLAVIAKAKKRAYEQNKDHYTEVIDQLLKFYQFLYLLTDNKIEAHHLKIIWQVLVNNAFSVKEQDLFFKWIFNSNKNIISLDALQMLFFDYLIKIDYNSYTVPIFSCLQNLIMYFNIQYKILKTDVMDSYIIQDADIVGLEILWKVFFECNNKEIIQKAQQFLLQITGFKSINQQIMNKLKQNYIEHIFDNVQQNTTEKCLDLCIKLLEEVEGMKYLKQDSFEKGESSGQNMLIIIDNRCKNAQHPKRQEISVPENMKIILVKQIIGQKINPQVKRNEIDVVYRGTWLDNQKSLKDYKFDKKPTFQILMRPQQDENQKIEDSKPLAICQGDIDDLKEAFSTQKMSKVVPLPINEPIPLGMPIYKQLNNDQQEKIQNVMNITNEFNQELVEYLLNENNWNLEMTIMDLIDNREFHLQKFEEKQIRQVSPLQDKSNKQQQTQFIDNQMSNPQQPQYQFQKVVQNENNFQLVQKFSIATFISENNNYIQKLFDILNLNDEILNSKVWQILSMIPRNRETYELIDKCQQTSEWENLLDQQNKYKLYYNLQILKELLDCDFIDDQDELRKRKQCRENFLMQGGLIQIQQLFFMPNVDSNTIQLALEIFLIYFTAYVLSKTERNDEFCCRIINLKETVRNQFKQFEDRLPSTFFFNENNDSDKSKQKSETASNSQSSGVSTPKFNNTSITPPLTPPVEEHSIPISKQQLQTQDNFDERQMLILQFKENQLFQEFLNFPHEDLLRSLINKIDLGFEQIFQAILLILYQNSALVQTIYEIESFPSQVLQVLTQSQSQECRRILTYSLIQICKIPSQNAQNDFGFYLLKELIPQIVNPKTQFEDIFILTAVVLKRTNYEVLTQSFDFQDLSSQIIQKIIDRPIIEERFEDNEDKVVQGYLILLTAIIEICPQTKEALSKQLIRQVYEFLFHLNDDYAKYPKFKRKLTRKRAFHLLIEASKNCEQNFLQLLDPISNTHGRIEQPDQDFDTGVKGHYGFVGLKNLGATCYINSLLQQFFMNKAFRHGVLNSQISITENNETIVYDDVDQIKSESIRNKLSDHTLYQLQLVFIQLQDSVRSFINPIQFVKTLQGYDGLPINCSVQQDVNEFFNLLTDKLEKDQKGTQQQELIHQIMGGTLGHEIRSLEQDVEFQRETDEVFLTVTIEIKNKKNLEEALDLFIKADVLDGENKYFCEAINRRIDVEKRCYFKKLPNTFIFTLKRFEFDYNRMLKLKVNDYFEFPSEINMFKWTKDHLINNLQLDDYTDYIYKLVGVLIHTGSADSGHYYSFINSQENKWFEFDDRFVSPFKFENLKQECFGGNNQQNDYYNNFDWDSNKSKNAYLLFYEKIDKQDIQIKGTNEKCLQNKIIQENIVYLKNQLFYSSDYQAFVREFVCQFNFEDHQEQQEPQNVSQKSEEQVVVHAQESPSLKVVKLFTLFSLETLMKNKDQSEFVNSIHVLCALYEKVTSASFWFLNHLQTNLNLLINTIVESTQQEIKHAFSKLLIQSIQCVVSYEEEQQKHSFQTQNSTITQFLSFFIDNLLPTCKKSMRRASEFFQILKFSVSTSSFIIDYMQKKGYIQKIYRLYKETIHENQFHGNCMNISKLNDKGLEGTCSAMCELICKSILGSFTDGMKLTNEKTPTYLFQYCNQFVNLDNKLLADIRDQGDYKTIFAPMVQLNPIVVDMTKHLCFDDIQTSEIIIEQLIQILLDWNMAWHQIDPIFHIIESILKIQDAYGEMRFQALIETQTKLAAFSKGKSILDAINNQFLSDKNFSYCLASWIAEITNNFKVAQNYFSSNKSLIENIIGKLRRYKEYQFYLNFPVPKITKAIDQLNMLFNKSEGLNEEEPLIQSQKPQQKMDDENWPETNYKDNFDPLCDQGMILDVGTTDPSNTNEDFPYQ</sequence>
<dbReference type="GO" id="GO:0005829">
    <property type="term" value="C:cytosol"/>
    <property type="evidence" value="ECO:0007669"/>
    <property type="project" value="TreeGrafter"/>
</dbReference>
<comment type="caution">
    <text evidence="3">The sequence shown here is derived from an EMBL/GenBank/DDBJ whole genome shotgun (WGS) entry which is preliminary data.</text>
</comment>
<dbReference type="PROSITE" id="PS00972">
    <property type="entry name" value="USP_1"/>
    <property type="match status" value="1"/>
</dbReference>
<dbReference type="OrthoDB" id="303263at2759"/>
<feature type="domain" description="USP" evidence="2">
    <location>
        <begin position="1690"/>
        <end position="2039"/>
    </location>
</feature>
<dbReference type="EMBL" id="CAJJDP010000023">
    <property type="protein sequence ID" value="CAD8150141.1"/>
    <property type="molecule type" value="Genomic_DNA"/>
</dbReference>
<dbReference type="GO" id="GO:0004843">
    <property type="term" value="F:cysteine-type deubiquitinase activity"/>
    <property type="evidence" value="ECO:0007669"/>
    <property type="project" value="InterPro"/>
</dbReference>
<feature type="region of interest" description="Disordered" evidence="1">
    <location>
        <begin position="1351"/>
        <end position="1395"/>
    </location>
</feature>
<dbReference type="Proteomes" id="UP000683925">
    <property type="component" value="Unassembled WGS sequence"/>
</dbReference>
<organism evidence="3 4">
    <name type="scientific">Paramecium octaurelia</name>
    <dbReference type="NCBI Taxonomy" id="43137"/>
    <lineage>
        <taxon>Eukaryota</taxon>
        <taxon>Sar</taxon>
        <taxon>Alveolata</taxon>
        <taxon>Ciliophora</taxon>
        <taxon>Intramacronucleata</taxon>
        <taxon>Oligohymenophorea</taxon>
        <taxon>Peniculida</taxon>
        <taxon>Parameciidae</taxon>
        <taxon>Paramecium</taxon>
    </lineage>
</organism>
<feature type="region of interest" description="Disordered" evidence="1">
    <location>
        <begin position="575"/>
        <end position="597"/>
    </location>
</feature>
<dbReference type="InterPro" id="IPR001394">
    <property type="entry name" value="Peptidase_C19_UCH"/>
</dbReference>
<dbReference type="PANTHER" id="PTHR24006">
    <property type="entry name" value="UBIQUITIN CARBOXYL-TERMINAL HYDROLASE"/>
    <property type="match status" value="1"/>
</dbReference>
<name>A0A8S1T895_PAROT</name>
<evidence type="ECO:0000313" key="4">
    <source>
        <dbReference type="Proteomes" id="UP000683925"/>
    </source>
</evidence>
<gene>
    <name evidence="3" type="ORF">POCTA_138.1.T0230184</name>
</gene>
<dbReference type="InterPro" id="IPR028889">
    <property type="entry name" value="USP"/>
</dbReference>
<evidence type="ECO:0000256" key="1">
    <source>
        <dbReference type="SAM" id="MobiDB-lite"/>
    </source>
</evidence>
<dbReference type="GO" id="GO:0005634">
    <property type="term" value="C:nucleus"/>
    <property type="evidence" value="ECO:0007669"/>
    <property type="project" value="TreeGrafter"/>
</dbReference>
<feature type="compositionally biased region" description="Polar residues" evidence="1">
    <location>
        <begin position="1364"/>
        <end position="1386"/>
    </location>
</feature>
<keyword evidence="4" id="KW-1185">Reference proteome</keyword>
<dbReference type="OMA" id="MCELICK"/>
<dbReference type="GO" id="GO:0016579">
    <property type="term" value="P:protein deubiquitination"/>
    <property type="evidence" value="ECO:0007669"/>
    <property type="project" value="InterPro"/>
</dbReference>
<dbReference type="PROSITE" id="PS50235">
    <property type="entry name" value="USP_3"/>
    <property type="match status" value="1"/>
</dbReference>
<dbReference type="Pfam" id="PF00443">
    <property type="entry name" value="UCH"/>
    <property type="match status" value="1"/>
</dbReference>
<dbReference type="FunFam" id="3.90.70.10:FF:000420">
    <property type="entry name" value="Uncharacterized protein"/>
    <property type="match status" value="1"/>
</dbReference>
<protein>
    <recommendedName>
        <fullName evidence="2">USP domain-containing protein</fullName>
    </recommendedName>
</protein>
<dbReference type="InterPro" id="IPR050164">
    <property type="entry name" value="Peptidase_C19"/>
</dbReference>